<name>A0ABY8NX65_9GAMM</name>
<dbReference type="GeneID" id="39752044"/>
<dbReference type="Pfam" id="PF03245">
    <property type="entry name" value="Phage_lysis"/>
    <property type="match status" value="1"/>
</dbReference>
<dbReference type="InterPro" id="IPR004929">
    <property type="entry name" value="I-spanin"/>
</dbReference>
<sequence>MERVNDPSRNRERNILWRPYAFVVVIIAGLIISLIFINARYQTVKQNYHTLKQQYHEQIEALKLQQQKIDSLHQLDIQHTEEVNNAKAEIAKLHDAVRAGNKRLRVNAVCHTSKTVTAQSRYDEATPQLNASARQDYFRFREMIVENEKQTEYLQQYIKTQCQFH</sequence>
<protein>
    <submittedName>
        <fullName evidence="2">Lysis protein</fullName>
    </submittedName>
</protein>
<proteinExistence type="predicted"/>
<keyword evidence="1" id="KW-1133">Transmembrane helix</keyword>
<geneLocation type="plasmid" evidence="2 3">
    <name>paNv_CAN4</name>
</geneLocation>
<dbReference type="RefSeq" id="WP_135678501.1">
    <property type="nucleotide sequence ID" value="NZ_CP038616.1"/>
</dbReference>
<dbReference type="EMBL" id="CP123527">
    <property type="protein sequence ID" value="WGM08526.1"/>
    <property type="molecule type" value="Genomic_DNA"/>
</dbReference>
<feature type="transmembrane region" description="Helical" evidence="1">
    <location>
        <begin position="20"/>
        <end position="39"/>
    </location>
</feature>
<evidence type="ECO:0000256" key="1">
    <source>
        <dbReference type="SAM" id="Phobius"/>
    </source>
</evidence>
<organism evidence="2 3">
    <name type="scientific">Arsenophonus nasoniae</name>
    <name type="common">son-killer infecting Nasonia vitripennis</name>
    <dbReference type="NCBI Taxonomy" id="638"/>
    <lineage>
        <taxon>Bacteria</taxon>
        <taxon>Pseudomonadati</taxon>
        <taxon>Pseudomonadota</taxon>
        <taxon>Gammaproteobacteria</taxon>
        <taxon>Enterobacterales</taxon>
        <taxon>Morganellaceae</taxon>
        <taxon>Arsenophonus</taxon>
    </lineage>
</organism>
<evidence type="ECO:0000313" key="2">
    <source>
        <dbReference type="EMBL" id="WGM08526.1"/>
    </source>
</evidence>
<evidence type="ECO:0000313" key="3">
    <source>
        <dbReference type="Proteomes" id="UP001177592"/>
    </source>
</evidence>
<accession>A0ABY8NX65</accession>
<gene>
    <name evidence="2" type="ORF">QE258_24275</name>
</gene>
<keyword evidence="1" id="KW-0812">Transmembrane</keyword>
<reference evidence="2" key="1">
    <citation type="submission" date="2023-04" db="EMBL/GenBank/DDBJ databases">
        <title>Genome dynamics across the evolutionary transition to endosymbiosis.</title>
        <authorList>
            <person name="Siozios S."/>
            <person name="Nadal-Jimenez P."/>
            <person name="Azagi T."/>
            <person name="Sprong H."/>
            <person name="Frost C.L."/>
            <person name="Parratt S.R."/>
            <person name="Taylor G."/>
            <person name="Brettell L."/>
            <person name="Lew K.C."/>
            <person name="Croft L."/>
            <person name="King K.C."/>
            <person name="Brockhurst M.A."/>
            <person name="Hypsa V."/>
            <person name="Novakova E."/>
            <person name="Darby A.C."/>
            <person name="Hurst G.D.D."/>
        </authorList>
    </citation>
    <scope>NUCLEOTIDE SEQUENCE</scope>
    <source>
        <strain evidence="2">ANv_CAN</strain>
        <plasmid evidence="2">paNv_CAN4</plasmid>
    </source>
</reference>
<dbReference type="Proteomes" id="UP001177592">
    <property type="component" value="Plasmid paNv_CAN4"/>
</dbReference>
<keyword evidence="1" id="KW-0472">Membrane</keyword>
<keyword evidence="2" id="KW-0614">Plasmid</keyword>
<keyword evidence="3" id="KW-1185">Reference proteome</keyword>